<dbReference type="AlphaFoldDB" id="A0AAD7AHF0"/>
<keyword evidence="2" id="KW-1185">Reference proteome</keyword>
<protein>
    <submittedName>
        <fullName evidence="1">Uncharacterized protein</fullName>
    </submittedName>
</protein>
<comment type="caution">
    <text evidence="1">The sequence shown here is derived from an EMBL/GenBank/DDBJ whole genome shotgun (WGS) entry which is preliminary data.</text>
</comment>
<accession>A0AAD7AHF0</accession>
<sequence>MTDAYMSWSVAMLEEGVSGEYVQPESSMVEDMQRVLVVDLFKASYKDVLIMRGDVFMASTYVHQGLMPSTPLHPTAVVTVHTLELFRMMQLRCLPLGVQAFIRDLCDLHSVAPRPYLGLQFSTAFNTYLSICAKVDKHVKVALGQDTPNWHLKNYCPACLYKLEGEPQLLHAFISTMDGNSSLKRFWQRECLHVLVDGVPVSGASKQQPNNRQPLDEPQYVLVPGVLKEQHDNRQAPGDHYLSRAEVDEWAKDEVDKVMRGFVPGAGEDEDKGAGCEERWENMKEEVAAHAWGMYDETENSKTAEIRHVEVEIQVRGPQPPHLCAWGGHHGARHWVQDGENGESSPLTGSTHCKELQVGHWGFPWPGAQAPLLHVQHVNMKRGFPTLEEAMHALNVPTRDVFETWLEKEKQFLRLLTKEPLQETQEMEYYQKLVNFYTCEEHLHTMQCAEVFVLERRHAYKLISSSLAPVQDLELRLGITSHWVAGDDDWIKAAEMVGKHRFQRALNQFSVFQDPPSGWTICSSNS</sequence>
<organism evidence="1 2">
    <name type="scientific">Mycena albidolilacea</name>
    <dbReference type="NCBI Taxonomy" id="1033008"/>
    <lineage>
        <taxon>Eukaryota</taxon>
        <taxon>Fungi</taxon>
        <taxon>Dikarya</taxon>
        <taxon>Basidiomycota</taxon>
        <taxon>Agaricomycotina</taxon>
        <taxon>Agaricomycetes</taxon>
        <taxon>Agaricomycetidae</taxon>
        <taxon>Agaricales</taxon>
        <taxon>Marasmiineae</taxon>
        <taxon>Mycenaceae</taxon>
        <taxon>Mycena</taxon>
    </lineage>
</organism>
<proteinExistence type="predicted"/>
<dbReference type="Proteomes" id="UP001218218">
    <property type="component" value="Unassembled WGS sequence"/>
</dbReference>
<evidence type="ECO:0000313" key="2">
    <source>
        <dbReference type="Proteomes" id="UP001218218"/>
    </source>
</evidence>
<name>A0AAD7AHF0_9AGAR</name>
<reference evidence="1" key="1">
    <citation type="submission" date="2023-03" db="EMBL/GenBank/DDBJ databases">
        <title>Massive genome expansion in bonnet fungi (Mycena s.s.) driven by repeated elements and novel gene families across ecological guilds.</title>
        <authorList>
            <consortium name="Lawrence Berkeley National Laboratory"/>
            <person name="Harder C.B."/>
            <person name="Miyauchi S."/>
            <person name="Viragh M."/>
            <person name="Kuo A."/>
            <person name="Thoen E."/>
            <person name="Andreopoulos B."/>
            <person name="Lu D."/>
            <person name="Skrede I."/>
            <person name="Drula E."/>
            <person name="Henrissat B."/>
            <person name="Morin E."/>
            <person name="Kohler A."/>
            <person name="Barry K."/>
            <person name="LaButti K."/>
            <person name="Morin E."/>
            <person name="Salamov A."/>
            <person name="Lipzen A."/>
            <person name="Mereny Z."/>
            <person name="Hegedus B."/>
            <person name="Baldrian P."/>
            <person name="Stursova M."/>
            <person name="Weitz H."/>
            <person name="Taylor A."/>
            <person name="Grigoriev I.V."/>
            <person name="Nagy L.G."/>
            <person name="Martin F."/>
            <person name="Kauserud H."/>
        </authorList>
    </citation>
    <scope>NUCLEOTIDE SEQUENCE</scope>
    <source>
        <strain evidence="1">CBHHK002</strain>
    </source>
</reference>
<evidence type="ECO:0000313" key="1">
    <source>
        <dbReference type="EMBL" id="KAJ7358006.1"/>
    </source>
</evidence>
<gene>
    <name evidence="1" type="ORF">DFH08DRAFT_801867</name>
</gene>
<dbReference type="EMBL" id="JARIHO010000007">
    <property type="protein sequence ID" value="KAJ7358006.1"/>
    <property type="molecule type" value="Genomic_DNA"/>
</dbReference>